<gene>
    <name evidence="2" type="ORF">SFRA_017540</name>
</gene>
<dbReference type="OrthoDB" id="4327125at2"/>
<feature type="domain" description="DUF397" evidence="1">
    <location>
        <begin position="9"/>
        <end position="62"/>
    </location>
</feature>
<evidence type="ECO:0000313" key="2">
    <source>
        <dbReference type="EMBL" id="RKM94306.1"/>
    </source>
</evidence>
<proteinExistence type="predicted"/>
<evidence type="ECO:0000313" key="3">
    <source>
        <dbReference type="Proteomes" id="UP000028058"/>
    </source>
</evidence>
<name>A0A420V111_9ACTN</name>
<dbReference type="AlphaFoldDB" id="A0A420V111"/>
<dbReference type="Proteomes" id="UP000028058">
    <property type="component" value="Unassembled WGS sequence"/>
</dbReference>
<reference evidence="2 3" key="1">
    <citation type="journal article" date="2014" name="Genome Announc.">
        <title>Draft Genome Sequence of Streptomyces fradiae ATCC 19609, a Strain Highly Sensitive to Antibiotics.</title>
        <authorList>
            <person name="Bekker O.B."/>
            <person name="Klimina K.M."/>
            <person name="Vatlin A.A."/>
            <person name="Zakharevich N.V."/>
            <person name="Kasianov A.S."/>
            <person name="Danilenko V.N."/>
        </authorList>
    </citation>
    <scope>NUCLEOTIDE SEQUENCE [LARGE SCALE GENOMIC DNA]</scope>
    <source>
        <strain evidence="2 3">ATCC 19609</strain>
    </source>
</reference>
<protein>
    <submittedName>
        <fullName evidence="2">DUF397 domain-containing protein</fullName>
    </submittedName>
</protein>
<dbReference type="InterPro" id="IPR007278">
    <property type="entry name" value="DUF397"/>
</dbReference>
<sequence length="68" mass="7427">MRNREIVTGFRKASASQGGQQECVEVASTADGGRAVRDSKNPGLGIQFYDPHAWDSFISGLRTGEFEH</sequence>
<comment type="caution">
    <text evidence="2">The sequence shown here is derived from an EMBL/GenBank/DDBJ whole genome shotgun (WGS) entry which is preliminary data.</text>
</comment>
<dbReference type="RefSeq" id="WP_043470905.1">
    <property type="nucleotide sequence ID" value="NZ_CP134822.1"/>
</dbReference>
<keyword evidence="3" id="KW-1185">Reference proteome</keyword>
<organism evidence="2 3">
    <name type="scientific">Streptomyces xinghaiensis</name>
    <dbReference type="NCBI Taxonomy" id="1038928"/>
    <lineage>
        <taxon>Bacteria</taxon>
        <taxon>Bacillati</taxon>
        <taxon>Actinomycetota</taxon>
        <taxon>Actinomycetes</taxon>
        <taxon>Kitasatosporales</taxon>
        <taxon>Streptomycetaceae</taxon>
        <taxon>Streptomyces</taxon>
    </lineage>
</organism>
<dbReference type="Pfam" id="PF04149">
    <property type="entry name" value="DUF397"/>
    <property type="match status" value="1"/>
</dbReference>
<dbReference type="EMBL" id="JNAD02000008">
    <property type="protein sequence ID" value="RKM94306.1"/>
    <property type="molecule type" value="Genomic_DNA"/>
</dbReference>
<evidence type="ECO:0000259" key="1">
    <source>
        <dbReference type="Pfam" id="PF04149"/>
    </source>
</evidence>
<accession>A0A420V111</accession>